<dbReference type="OMA" id="FRDCSIP"/>
<organism evidence="10 11">
    <name type="scientific">Chiloscyllium punctatum</name>
    <name type="common">Brownbanded bambooshark</name>
    <name type="synonym">Hemiscyllium punctatum</name>
    <dbReference type="NCBI Taxonomy" id="137246"/>
    <lineage>
        <taxon>Eukaryota</taxon>
        <taxon>Metazoa</taxon>
        <taxon>Chordata</taxon>
        <taxon>Craniata</taxon>
        <taxon>Vertebrata</taxon>
        <taxon>Chondrichthyes</taxon>
        <taxon>Elasmobranchii</taxon>
        <taxon>Galeomorphii</taxon>
        <taxon>Galeoidea</taxon>
        <taxon>Orectolobiformes</taxon>
        <taxon>Hemiscylliidae</taxon>
        <taxon>Chiloscyllium</taxon>
    </lineage>
</organism>
<dbReference type="Gene3D" id="3.30.565.10">
    <property type="entry name" value="Histidine kinase-like ATPase, C-terminal domain"/>
    <property type="match status" value="1"/>
</dbReference>
<dbReference type="PANTHER" id="PTHR23336:SF22">
    <property type="entry name" value="MORC FAMILY CW-TYPE ZINC FINGER PROTEIN 4"/>
    <property type="match status" value="1"/>
</dbReference>
<feature type="compositionally biased region" description="Basic and acidic residues" evidence="8">
    <location>
        <begin position="474"/>
        <end position="497"/>
    </location>
</feature>
<name>A0A401SBR4_CHIPU</name>
<dbReference type="Pfam" id="PF07496">
    <property type="entry name" value="zf-CW"/>
    <property type="match status" value="1"/>
</dbReference>
<dbReference type="SUPFAM" id="SSF55874">
    <property type="entry name" value="ATPase domain of HSP90 chaperone/DNA topoisomerase II/histidine kinase"/>
    <property type="match status" value="1"/>
</dbReference>
<feature type="compositionally biased region" description="Acidic residues" evidence="8">
    <location>
        <begin position="457"/>
        <end position="468"/>
    </location>
</feature>
<keyword evidence="4" id="KW-0862">Zinc</keyword>
<keyword evidence="6" id="KW-0539">Nucleus</keyword>
<evidence type="ECO:0000256" key="8">
    <source>
        <dbReference type="SAM" id="MobiDB-lite"/>
    </source>
</evidence>
<dbReference type="Gene3D" id="3.30.40.100">
    <property type="match status" value="1"/>
</dbReference>
<keyword evidence="3" id="KW-0863">Zinc-finger</keyword>
<feature type="domain" description="CW-type" evidence="9">
    <location>
        <begin position="411"/>
        <end position="463"/>
    </location>
</feature>
<evidence type="ECO:0000256" key="7">
    <source>
        <dbReference type="SAM" id="Coils"/>
    </source>
</evidence>
<feature type="coiled-coil region" evidence="7">
    <location>
        <begin position="736"/>
        <end position="784"/>
    </location>
</feature>
<dbReference type="STRING" id="137246.A0A401SBR4"/>
<dbReference type="InterPro" id="IPR041006">
    <property type="entry name" value="Morc_S5"/>
</dbReference>
<dbReference type="FunFam" id="3.30.565.10:FF:000035">
    <property type="entry name" value="MORC family CW-type zinc finger protein 4"/>
    <property type="match status" value="1"/>
</dbReference>
<dbReference type="PANTHER" id="PTHR23336">
    <property type="entry name" value="ZINC FINGER CW-TYPE COILED-COIL DOMAIN PROTEIN 3"/>
    <property type="match status" value="1"/>
</dbReference>
<evidence type="ECO:0000256" key="4">
    <source>
        <dbReference type="ARBA" id="ARBA00022833"/>
    </source>
</evidence>
<feature type="compositionally biased region" description="Polar residues" evidence="8">
    <location>
        <begin position="530"/>
        <end position="545"/>
    </location>
</feature>
<dbReference type="GO" id="GO:0008270">
    <property type="term" value="F:zinc ion binding"/>
    <property type="evidence" value="ECO:0007669"/>
    <property type="project" value="UniProtKB-KW"/>
</dbReference>
<feature type="region of interest" description="Disordered" evidence="8">
    <location>
        <begin position="453"/>
        <end position="574"/>
    </location>
</feature>
<keyword evidence="11" id="KW-1185">Reference proteome</keyword>
<dbReference type="AlphaFoldDB" id="A0A401SBR4"/>
<dbReference type="PROSITE" id="PS51050">
    <property type="entry name" value="ZF_CW"/>
    <property type="match status" value="1"/>
</dbReference>
<dbReference type="Pfam" id="PF13589">
    <property type="entry name" value="HATPase_c_3"/>
    <property type="match status" value="1"/>
</dbReference>
<dbReference type="InterPro" id="IPR036890">
    <property type="entry name" value="HATPase_C_sf"/>
</dbReference>
<evidence type="ECO:0000259" key="9">
    <source>
        <dbReference type="PROSITE" id="PS51050"/>
    </source>
</evidence>
<evidence type="ECO:0000256" key="2">
    <source>
        <dbReference type="ARBA" id="ARBA00022723"/>
    </source>
</evidence>
<accession>A0A401SBR4</accession>
<evidence type="ECO:0000256" key="6">
    <source>
        <dbReference type="ARBA" id="ARBA00023242"/>
    </source>
</evidence>
<dbReference type="GO" id="GO:0016887">
    <property type="term" value="F:ATP hydrolysis activity"/>
    <property type="evidence" value="ECO:0007669"/>
    <property type="project" value="InterPro"/>
</dbReference>
<proteinExistence type="predicted"/>
<dbReference type="EMBL" id="BEZZ01000179">
    <property type="protein sequence ID" value="GCC27845.1"/>
    <property type="molecule type" value="Genomic_DNA"/>
</dbReference>
<comment type="subcellular location">
    <subcellularLocation>
        <location evidence="1">Nucleus</location>
    </subcellularLocation>
</comment>
<protein>
    <recommendedName>
        <fullName evidence="9">CW-type domain-containing protein</fullName>
    </recommendedName>
</protein>
<feature type="region of interest" description="Disordered" evidence="8">
    <location>
        <begin position="225"/>
        <end position="246"/>
    </location>
</feature>
<dbReference type="InterPro" id="IPR011124">
    <property type="entry name" value="Znf_CW"/>
</dbReference>
<gene>
    <name evidence="10" type="ORF">chiPu_0006271</name>
</gene>
<evidence type="ECO:0000313" key="11">
    <source>
        <dbReference type="Proteomes" id="UP000287033"/>
    </source>
</evidence>
<dbReference type="GO" id="GO:0005654">
    <property type="term" value="C:nucleoplasm"/>
    <property type="evidence" value="ECO:0007669"/>
    <property type="project" value="TreeGrafter"/>
</dbReference>
<evidence type="ECO:0000256" key="1">
    <source>
        <dbReference type="ARBA" id="ARBA00004123"/>
    </source>
</evidence>
<feature type="coiled-coil region" evidence="7">
    <location>
        <begin position="811"/>
        <end position="926"/>
    </location>
</feature>
<evidence type="ECO:0000256" key="5">
    <source>
        <dbReference type="ARBA" id="ARBA00023054"/>
    </source>
</evidence>
<evidence type="ECO:0000313" key="10">
    <source>
        <dbReference type="EMBL" id="GCC27845.1"/>
    </source>
</evidence>
<keyword evidence="2" id="KW-0479">Metal-binding</keyword>
<keyword evidence="5 7" id="KW-0175">Coiled coil</keyword>
<reference evidence="10 11" key="1">
    <citation type="journal article" date="2018" name="Nat. Ecol. Evol.">
        <title>Shark genomes provide insights into elasmobranch evolution and the origin of vertebrates.</title>
        <authorList>
            <person name="Hara Y"/>
            <person name="Yamaguchi K"/>
            <person name="Onimaru K"/>
            <person name="Kadota M"/>
            <person name="Koyanagi M"/>
            <person name="Keeley SD"/>
            <person name="Tatsumi K"/>
            <person name="Tanaka K"/>
            <person name="Motone F"/>
            <person name="Kageyama Y"/>
            <person name="Nozu R"/>
            <person name="Adachi N"/>
            <person name="Nishimura O"/>
            <person name="Nakagawa R"/>
            <person name="Tanegashima C"/>
            <person name="Kiyatake I"/>
            <person name="Matsumoto R"/>
            <person name="Murakumo K"/>
            <person name="Nishida K"/>
            <person name="Terakita A"/>
            <person name="Kuratani S"/>
            <person name="Sato K"/>
            <person name="Hyodo S Kuraku.S."/>
        </authorList>
    </citation>
    <scope>NUCLEOTIDE SEQUENCE [LARGE SCALE GENOMIC DNA]</scope>
</reference>
<dbReference type="Proteomes" id="UP000287033">
    <property type="component" value="Unassembled WGS sequence"/>
</dbReference>
<dbReference type="InterPro" id="IPR045261">
    <property type="entry name" value="MORC_ATPase"/>
</dbReference>
<sequence>MAKLSEHGIRLSAMSPTYLHTNSTSHTWPFSAIAELIDNACDPGVCAKQMWIDVTKIKNELCLTFTDNGNGMTPIKLHKMLSFGFTNKTGNKSHLPIGVYGNGFKSGSMRLGKDALVFTKNGGALSVGFLSQTYLEQINAQAVIIPIVPFNQQNKNLIVTEDSVPSLEAILKYSIFNTEKELLTEFDTIISKKGTRIIIWNIRRNKDEKPELDFETDPLDIRIPDINSEDGAGKKKTYRRPEREDQHIPESDYSLRAYCSILYLKPRMQIILRKKKVKAQLITKSLAHIEYDVYRPNFNNKRVKITFGFNCKNKEQYGIMMYNKNRLIKSYEKVGCQIKSTSRGCGVGVIGIIECNFLKPAHNKQDFEYTKEYRLTMQALGQKLNDYWKEKKTKKSQEEADSTDMVEEPRTVPDQVWAQCETCMKWRKLPPEIDPDSLPENWYCNMNPDPKFRDCSIPEEPEQSDDEMTPSYEKASKKHDQSLERKRWKSLEQEKRMQHSQLASITQRKDHSETGESEEEREEEVGYRTRSCSASLSTASGCSDNMNEERVVSSSLGLNSNKRKQSLKNQSWNKKRFKERAEVLAVPSSPDAAQSMEYGTVNSTMEGQSNSSDDDLIIIDDGATEGSKGSITHQNTKQEETKTVDFPNLSCINNITEENSLNSNGPVYHATAEKVLISEGTQTNKLAVIKKIETSSSGTREPADSHSNMTSQENIFTQKANEIDPNATTKCTAATIHFLEKQLDQARNLLDERTTERDCFRKENEEQTITIEQITKQLMEYQENAIQQVKATMRASLMENVNVVGPESWSLEEIKAYYKNIVQERDDLAQQLENAVKKMENCSSESKQLKEQLGKVEQERDQFKLEYEKMKHNLKASTNKGDDFYWTKKSAAAYRYSELELMRSEVEKLKGQKVELEEKLEEALRCNALCKEAWDPSTSQEVAQTNSVLTKLKSLRVKVGHLLGSVLPHLDLKDISYETDIIDEILEKVIEANKL</sequence>
<dbReference type="Pfam" id="PF17942">
    <property type="entry name" value="Morc6_S5"/>
    <property type="match status" value="1"/>
</dbReference>
<comment type="caution">
    <text evidence="10">The sequence shown here is derived from an EMBL/GenBank/DDBJ whole genome shotgun (WGS) entry which is preliminary data.</text>
</comment>
<dbReference type="OrthoDB" id="757982at2759"/>
<evidence type="ECO:0000256" key="3">
    <source>
        <dbReference type="ARBA" id="ARBA00022771"/>
    </source>
</evidence>
<dbReference type="CDD" id="cd16931">
    <property type="entry name" value="HATPase_MORC-like"/>
    <property type="match status" value="1"/>
</dbReference>